<name>A0A6G1L5R0_9PEZI</name>
<dbReference type="EMBL" id="ML995847">
    <property type="protein sequence ID" value="KAF2768185.1"/>
    <property type="molecule type" value="Genomic_DNA"/>
</dbReference>
<sequence length="221" mass="24345">IITISSQASPASSLLQASIQQPTHLTNDQQRSAVLLISNPISLTHHQYNSATMHGLKSLALLALVGFSAARFEVTFQRFSDKGCSATHKIEKDTHLKSGNCKTFDHHEPGFESFKVHIEHMPDPHKDCYAQVYDQPDCQGDSWTDNDLLDQEHECIPNEPHTTLAAGVAVPQVTDGVTGRSVKIVCRAKEQINVVHGPAFSTITLQAQPTPYHHHCCCDEC</sequence>
<protein>
    <submittedName>
        <fullName evidence="1">Uncharacterized protein</fullName>
    </submittedName>
</protein>
<proteinExistence type="predicted"/>
<gene>
    <name evidence="1" type="ORF">EJ03DRAFT_134337</name>
</gene>
<feature type="non-terminal residue" evidence="1">
    <location>
        <position position="1"/>
    </location>
</feature>
<evidence type="ECO:0000313" key="2">
    <source>
        <dbReference type="Proteomes" id="UP000799436"/>
    </source>
</evidence>
<evidence type="ECO:0000313" key="1">
    <source>
        <dbReference type="EMBL" id="KAF2768185.1"/>
    </source>
</evidence>
<dbReference type="OrthoDB" id="3838363at2759"/>
<reference evidence="1" key="1">
    <citation type="journal article" date="2020" name="Stud. Mycol.">
        <title>101 Dothideomycetes genomes: a test case for predicting lifestyles and emergence of pathogens.</title>
        <authorList>
            <person name="Haridas S."/>
            <person name="Albert R."/>
            <person name="Binder M."/>
            <person name="Bloem J."/>
            <person name="Labutti K."/>
            <person name="Salamov A."/>
            <person name="Andreopoulos B."/>
            <person name="Baker S."/>
            <person name="Barry K."/>
            <person name="Bills G."/>
            <person name="Bluhm B."/>
            <person name="Cannon C."/>
            <person name="Castanera R."/>
            <person name="Culley D."/>
            <person name="Daum C."/>
            <person name="Ezra D."/>
            <person name="Gonzalez J."/>
            <person name="Henrissat B."/>
            <person name="Kuo A."/>
            <person name="Liang C."/>
            <person name="Lipzen A."/>
            <person name="Lutzoni F."/>
            <person name="Magnuson J."/>
            <person name="Mondo S."/>
            <person name="Nolan M."/>
            <person name="Ohm R."/>
            <person name="Pangilinan J."/>
            <person name="Park H.-J."/>
            <person name="Ramirez L."/>
            <person name="Alfaro M."/>
            <person name="Sun H."/>
            <person name="Tritt A."/>
            <person name="Yoshinaga Y."/>
            <person name="Zwiers L.-H."/>
            <person name="Turgeon B."/>
            <person name="Goodwin S."/>
            <person name="Spatafora J."/>
            <person name="Crous P."/>
            <person name="Grigoriev I."/>
        </authorList>
    </citation>
    <scope>NUCLEOTIDE SEQUENCE</scope>
    <source>
        <strain evidence="1">CBS 116005</strain>
    </source>
</reference>
<keyword evidence="2" id="KW-1185">Reference proteome</keyword>
<organism evidence="1 2">
    <name type="scientific">Teratosphaeria nubilosa</name>
    <dbReference type="NCBI Taxonomy" id="161662"/>
    <lineage>
        <taxon>Eukaryota</taxon>
        <taxon>Fungi</taxon>
        <taxon>Dikarya</taxon>
        <taxon>Ascomycota</taxon>
        <taxon>Pezizomycotina</taxon>
        <taxon>Dothideomycetes</taxon>
        <taxon>Dothideomycetidae</taxon>
        <taxon>Mycosphaerellales</taxon>
        <taxon>Teratosphaeriaceae</taxon>
        <taxon>Teratosphaeria</taxon>
    </lineage>
</organism>
<dbReference type="Proteomes" id="UP000799436">
    <property type="component" value="Unassembled WGS sequence"/>
</dbReference>
<dbReference type="AlphaFoldDB" id="A0A6G1L5R0"/>
<accession>A0A6G1L5R0</accession>